<dbReference type="RefSeq" id="WP_395127802.1">
    <property type="nucleotide sequence ID" value="NZ_JBIMSN010000137.1"/>
</dbReference>
<dbReference type="InterPro" id="IPR020806">
    <property type="entry name" value="PKS_PP-bd"/>
</dbReference>
<feature type="non-terminal residue" evidence="5">
    <location>
        <position position="316"/>
    </location>
</feature>
<dbReference type="SUPFAM" id="SSF47336">
    <property type="entry name" value="ACP-like"/>
    <property type="match status" value="1"/>
</dbReference>
<feature type="non-terminal residue" evidence="5">
    <location>
        <position position="1"/>
    </location>
</feature>
<dbReference type="Pfam" id="PF00668">
    <property type="entry name" value="Condensation"/>
    <property type="match status" value="1"/>
</dbReference>
<evidence type="ECO:0000313" key="6">
    <source>
        <dbReference type="Proteomes" id="UP001609219"/>
    </source>
</evidence>
<evidence type="ECO:0000256" key="2">
    <source>
        <dbReference type="ARBA" id="ARBA00022450"/>
    </source>
</evidence>
<keyword evidence="3" id="KW-0597">Phosphoprotein</keyword>
<dbReference type="Proteomes" id="UP001609219">
    <property type="component" value="Unassembled WGS sequence"/>
</dbReference>
<dbReference type="InterPro" id="IPR001242">
    <property type="entry name" value="Condensation_dom"/>
</dbReference>
<dbReference type="Gene3D" id="3.30.300.30">
    <property type="match status" value="1"/>
</dbReference>
<name>A0ABW7KE20_9NOCA</name>
<evidence type="ECO:0000256" key="1">
    <source>
        <dbReference type="ARBA" id="ARBA00001957"/>
    </source>
</evidence>
<keyword evidence="2" id="KW-0596">Phosphopantetheine</keyword>
<dbReference type="EMBL" id="JBIMSN010000137">
    <property type="protein sequence ID" value="MFH5232130.1"/>
    <property type="molecule type" value="Genomic_DNA"/>
</dbReference>
<evidence type="ECO:0000256" key="3">
    <source>
        <dbReference type="ARBA" id="ARBA00022553"/>
    </source>
</evidence>
<dbReference type="InterPro" id="IPR009081">
    <property type="entry name" value="PP-bd_ACP"/>
</dbReference>
<reference evidence="5 6" key="1">
    <citation type="submission" date="2024-10" db="EMBL/GenBank/DDBJ databases">
        <authorList>
            <person name="Riesco R."/>
        </authorList>
    </citation>
    <scope>NUCLEOTIDE SEQUENCE [LARGE SCALE GENOMIC DNA]</scope>
    <source>
        <strain evidence="5 6">NCIMB 15450</strain>
    </source>
</reference>
<evidence type="ECO:0000313" key="5">
    <source>
        <dbReference type="EMBL" id="MFH5232130.1"/>
    </source>
</evidence>
<dbReference type="SUPFAM" id="SSF56801">
    <property type="entry name" value="Acetyl-CoA synthetase-like"/>
    <property type="match status" value="1"/>
</dbReference>
<dbReference type="SMART" id="SM00823">
    <property type="entry name" value="PKS_PP"/>
    <property type="match status" value="1"/>
</dbReference>
<dbReference type="PROSITE" id="PS00012">
    <property type="entry name" value="PHOSPHOPANTETHEINE"/>
    <property type="match status" value="1"/>
</dbReference>
<dbReference type="PANTHER" id="PTHR45527">
    <property type="entry name" value="NONRIBOSOMAL PEPTIDE SYNTHETASE"/>
    <property type="match status" value="1"/>
</dbReference>
<accession>A0ABW7KE20</accession>
<dbReference type="SUPFAM" id="SSF52777">
    <property type="entry name" value="CoA-dependent acyltransferases"/>
    <property type="match status" value="1"/>
</dbReference>
<dbReference type="InterPro" id="IPR006162">
    <property type="entry name" value="Ppantetheine_attach_site"/>
</dbReference>
<dbReference type="InterPro" id="IPR023213">
    <property type="entry name" value="CAT-like_dom_sf"/>
</dbReference>
<sequence>DFQVKVRGLRIELGEIESALTAHESVARAVVLAREDPHVGGQLVGYVVAETGVVVDVAVLRDAVSARVPSYMVPSALLVLGEFPLNASGKLDRKALPVPVFEAKVFRAPTTPVEEIVAGTFAEILGVERVGLDDDFFELGGNSLIATQVAARLGAALDATIGVRGLFEAPTVGALAALVERHAGSGGRKALVAQHRPEQVPLSLAQQRMWFLNRIDSASAVNNIPAAIRLTGQLHVAALQAAFADVVARHEILRTLYPEVDGLGTQVIVPAAQAVPDLSSVAVDAEELVGRVLGLVSAGFDVTQAVPLRVGLFALG</sequence>
<dbReference type="Gene3D" id="3.30.559.10">
    <property type="entry name" value="Chloramphenicol acetyltransferase-like domain"/>
    <property type="match status" value="1"/>
</dbReference>
<comment type="cofactor">
    <cofactor evidence="1">
        <name>pantetheine 4'-phosphate</name>
        <dbReference type="ChEBI" id="CHEBI:47942"/>
    </cofactor>
</comment>
<dbReference type="PANTHER" id="PTHR45527:SF1">
    <property type="entry name" value="FATTY ACID SYNTHASE"/>
    <property type="match status" value="1"/>
</dbReference>
<dbReference type="PROSITE" id="PS50075">
    <property type="entry name" value="CARRIER"/>
    <property type="match status" value="1"/>
</dbReference>
<gene>
    <name evidence="5" type="ORF">ACHIRB_26690</name>
</gene>
<comment type="caution">
    <text evidence="5">The sequence shown here is derived from an EMBL/GenBank/DDBJ whole genome shotgun (WGS) entry which is preliminary data.</text>
</comment>
<dbReference type="InterPro" id="IPR045851">
    <property type="entry name" value="AMP-bd_C_sf"/>
</dbReference>
<dbReference type="InterPro" id="IPR025110">
    <property type="entry name" value="AMP-bd_C"/>
</dbReference>
<protein>
    <submittedName>
        <fullName evidence="5">Condensation domain-containing protein</fullName>
    </submittedName>
</protein>
<dbReference type="Gene3D" id="1.10.1200.10">
    <property type="entry name" value="ACP-like"/>
    <property type="match status" value="1"/>
</dbReference>
<dbReference type="Pfam" id="PF13193">
    <property type="entry name" value="AMP-binding_C"/>
    <property type="match status" value="1"/>
</dbReference>
<organism evidence="5 6">
    <name type="scientific">Antrihabitans spumae</name>
    <dbReference type="NCBI Taxonomy" id="3373370"/>
    <lineage>
        <taxon>Bacteria</taxon>
        <taxon>Bacillati</taxon>
        <taxon>Actinomycetota</taxon>
        <taxon>Actinomycetes</taxon>
        <taxon>Mycobacteriales</taxon>
        <taxon>Nocardiaceae</taxon>
        <taxon>Antrihabitans</taxon>
    </lineage>
</organism>
<evidence type="ECO:0000259" key="4">
    <source>
        <dbReference type="PROSITE" id="PS50075"/>
    </source>
</evidence>
<proteinExistence type="predicted"/>
<feature type="domain" description="Carrier" evidence="4">
    <location>
        <begin position="108"/>
        <end position="183"/>
    </location>
</feature>
<dbReference type="Pfam" id="PF00550">
    <property type="entry name" value="PP-binding"/>
    <property type="match status" value="1"/>
</dbReference>
<dbReference type="InterPro" id="IPR036736">
    <property type="entry name" value="ACP-like_sf"/>
</dbReference>
<keyword evidence="6" id="KW-1185">Reference proteome</keyword>